<organism evidence="1 2">
    <name type="scientific">Agrobacterium rosae</name>
    <dbReference type="NCBI Taxonomy" id="1972867"/>
    <lineage>
        <taxon>Bacteria</taxon>
        <taxon>Pseudomonadati</taxon>
        <taxon>Pseudomonadota</taxon>
        <taxon>Alphaproteobacteria</taxon>
        <taxon>Hyphomicrobiales</taxon>
        <taxon>Rhizobiaceae</taxon>
        <taxon>Rhizobium/Agrobacterium group</taxon>
        <taxon>Agrobacterium</taxon>
    </lineage>
</organism>
<sequence>MDMSLIYAVFEAADNKIVGRIRVQKIFYLLEKLGLNGGARFSYYHYGPYSETLANELDFAQLLDNRLDEKIAETQFGASYSIFELAPSKDGTQVDFVGEIPIESAKQYVKAMKSRTSVAIELAATIHWLKHEEKVDDWKKELKKRKPAKASQENMSEALRLLDELGLDTKH</sequence>
<evidence type="ECO:0008006" key="3">
    <source>
        <dbReference type="Google" id="ProtNLM"/>
    </source>
</evidence>
<protein>
    <recommendedName>
        <fullName evidence="3">Antitoxin SocA-like Panacea domain-containing protein</fullName>
    </recommendedName>
</protein>
<reference evidence="2" key="1">
    <citation type="submission" date="2016-10" db="EMBL/GenBank/DDBJ databases">
        <authorList>
            <person name="Wibberg D."/>
        </authorList>
    </citation>
    <scope>NUCLEOTIDE SEQUENCE [LARGE SCALE GENOMIC DNA]</scope>
</reference>
<evidence type="ECO:0000313" key="1">
    <source>
        <dbReference type="EMBL" id="SCX35015.1"/>
    </source>
</evidence>
<gene>
    <name evidence="1" type="ORF">DSM25559_4737</name>
</gene>
<dbReference type="AlphaFoldDB" id="A0A1R3U6X6"/>
<dbReference type="EMBL" id="FMUE01000018">
    <property type="protein sequence ID" value="SCX35015.1"/>
    <property type="molecule type" value="Genomic_DNA"/>
</dbReference>
<accession>A0A1R3U6X6</accession>
<evidence type="ECO:0000313" key="2">
    <source>
        <dbReference type="Proteomes" id="UP000187891"/>
    </source>
</evidence>
<proteinExistence type="predicted"/>
<dbReference type="STRING" id="1907666.DSM25559_4737"/>
<dbReference type="Proteomes" id="UP000187891">
    <property type="component" value="Unassembled WGS sequence"/>
</dbReference>
<dbReference type="RefSeq" id="WP_077122714.1">
    <property type="nucleotide sequence ID" value="NZ_FMUE01000018.1"/>
</dbReference>
<name>A0A1R3U6X6_9HYPH</name>